<dbReference type="PANTHER" id="PTHR43798:SF33">
    <property type="entry name" value="HYDROLASE, PUTATIVE (AFU_ORTHOLOGUE AFUA_2G14860)-RELATED"/>
    <property type="match status" value="1"/>
</dbReference>
<dbReference type="InterPro" id="IPR050266">
    <property type="entry name" value="AB_hydrolase_sf"/>
</dbReference>
<proteinExistence type="predicted"/>
<dbReference type="GO" id="GO:0016020">
    <property type="term" value="C:membrane"/>
    <property type="evidence" value="ECO:0007669"/>
    <property type="project" value="TreeGrafter"/>
</dbReference>
<dbReference type="SUPFAM" id="SSF53474">
    <property type="entry name" value="alpha/beta-Hydrolases"/>
    <property type="match status" value="1"/>
</dbReference>
<dbReference type="Proteomes" id="UP000616885">
    <property type="component" value="Unassembled WGS sequence"/>
</dbReference>
<dbReference type="InterPro" id="IPR000073">
    <property type="entry name" value="AB_hydrolase_1"/>
</dbReference>
<dbReference type="AlphaFoldDB" id="A0A8H7K317"/>
<dbReference type="Pfam" id="PF12697">
    <property type="entry name" value="Abhydrolase_6"/>
    <property type="match status" value="1"/>
</dbReference>
<evidence type="ECO:0000313" key="2">
    <source>
        <dbReference type="EMBL" id="KAF9742612.1"/>
    </source>
</evidence>
<dbReference type="EMBL" id="JADCTT010000020">
    <property type="protein sequence ID" value="KAF9742612.1"/>
    <property type="molecule type" value="Genomic_DNA"/>
</dbReference>
<reference evidence="2" key="1">
    <citation type="submission" date="2020-10" db="EMBL/GenBank/DDBJ databases">
        <title>High-Quality Genome Resource of Clonostachys rosea strain S41 by Oxford Nanopore Long-Read Sequencing.</title>
        <authorList>
            <person name="Wang H."/>
        </authorList>
    </citation>
    <scope>NUCLEOTIDE SEQUENCE</scope>
    <source>
        <strain evidence="2">S41</strain>
    </source>
</reference>
<name>A0A8H7K317_BIOOC</name>
<evidence type="ECO:0000313" key="3">
    <source>
        <dbReference type="Proteomes" id="UP000616885"/>
    </source>
</evidence>
<comment type="caution">
    <text evidence="2">The sequence shown here is derived from an EMBL/GenBank/DDBJ whole genome shotgun (WGS) entry which is preliminary data.</text>
</comment>
<sequence>MGTNRYEQTQVLGPNDRSNICTSPLIICFHGSGDSCASWSELAQLLATSYRVLLYNRGPSNPDSKASTKSLVQYLAEMQLGPPYVLIGHSYGGNFAREFLQQRISDVIGMVLAETGQETALDPVMEAHQYKRTILGTKPLSVIRANSMIGKMKQLEEKIQHAQGDEKLKSEIRNGTEFVMVEAWDKEDERLKKRQLDLSKNSRYLHIPDCGHHVIRDRPDAVAGEVRWVMENCNNVPDKQSHGVMKKLWGKLLR</sequence>
<dbReference type="Gene3D" id="3.40.50.1820">
    <property type="entry name" value="alpha/beta hydrolase"/>
    <property type="match status" value="1"/>
</dbReference>
<protein>
    <recommendedName>
        <fullName evidence="1">AB hydrolase-1 domain-containing protein</fullName>
    </recommendedName>
</protein>
<organism evidence="2 3">
    <name type="scientific">Bionectria ochroleuca</name>
    <name type="common">Gliocladium roseum</name>
    <dbReference type="NCBI Taxonomy" id="29856"/>
    <lineage>
        <taxon>Eukaryota</taxon>
        <taxon>Fungi</taxon>
        <taxon>Dikarya</taxon>
        <taxon>Ascomycota</taxon>
        <taxon>Pezizomycotina</taxon>
        <taxon>Sordariomycetes</taxon>
        <taxon>Hypocreomycetidae</taxon>
        <taxon>Hypocreales</taxon>
        <taxon>Bionectriaceae</taxon>
        <taxon>Clonostachys</taxon>
    </lineage>
</organism>
<dbReference type="PANTHER" id="PTHR43798">
    <property type="entry name" value="MONOACYLGLYCEROL LIPASE"/>
    <property type="match status" value="1"/>
</dbReference>
<dbReference type="InterPro" id="IPR029058">
    <property type="entry name" value="AB_hydrolase_fold"/>
</dbReference>
<evidence type="ECO:0000259" key="1">
    <source>
        <dbReference type="Pfam" id="PF12697"/>
    </source>
</evidence>
<feature type="domain" description="AB hydrolase-1" evidence="1">
    <location>
        <begin position="26"/>
        <end position="223"/>
    </location>
</feature>
<gene>
    <name evidence="2" type="ORF">IM811_009265</name>
</gene>
<accession>A0A8H7K317</accession>